<keyword evidence="5" id="KW-0560">Oxidoreductase</keyword>
<dbReference type="SUPFAM" id="SSF52518">
    <property type="entry name" value="Thiamin diphosphate-binding fold (THDP-binding)"/>
    <property type="match status" value="2"/>
</dbReference>
<dbReference type="NCBIfam" id="NF008907">
    <property type="entry name" value="PRK12270.1"/>
    <property type="match status" value="1"/>
</dbReference>
<comment type="function">
    <text evidence="2">E1 component of the 2-oxoglutarate dehydrogenase (OGDH) complex which catalyzes the decarboxylation of 2-oxoglutarate, the first step in the conversion of 2-oxoglutarate to succinyl-CoA and CO(2).</text>
</comment>
<dbReference type="PIRSF" id="PIRSF000157">
    <property type="entry name" value="Oxoglu_dh_E1"/>
    <property type="match status" value="1"/>
</dbReference>
<evidence type="ECO:0000256" key="6">
    <source>
        <dbReference type="ARBA" id="ARBA00023052"/>
    </source>
</evidence>
<dbReference type="RefSeq" id="WP_090656365.1">
    <property type="nucleotide sequence ID" value="NZ_FOXQ01000003.1"/>
</dbReference>
<dbReference type="Gene3D" id="3.40.50.970">
    <property type="match status" value="1"/>
</dbReference>
<accession>A0A1I5U3K5</accession>
<keyword evidence="9" id="KW-1185">Reference proteome</keyword>
<name>A0A1I5U3K5_9BACT</name>
<evidence type="ECO:0000313" key="8">
    <source>
        <dbReference type="EMBL" id="SFP89872.1"/>
    </source>
</evidence>
<dbReference type="PANTHER" id="PTHR23152">
    <property type="entry name" value="2-OXOGLUTARATE DEHYDROGENASE"/>
    <property type="match status" value="1"/>
</dbReference>
<dbReference type="EC" id="1.2.4.2" evidence="4"/>
<dbReference type="PANTHER" id="PTHR23152:SF4">
    <property type="entry name" value="2-OXOADIPATE DEHYDROGENASE COMPLEX COMPONENT E1"/>
    <property type="match status" value="1"/>
</dbReference>
<sequence>MKDFSYITSSHPAYIESLYQDFRKDPNSVDPEMKKFFEGFDFAISNANGKHTSPATGAAATAEILIPVETTETLTSNPLAKTDWMKEIRVYRLILGYRNKGHLIADTNPIRKRKDRHANLDLSFFGLSEADLDKTFQAGNLVGLGETTLRNILNHLKACYASHVGIEFKYISDQRQIEWLTNEVERKFIHPLPIETQKRILEKLNQGVMFEKFLHTKYVGQKRFSLEGGETTIPALDTMIQIGAEHGVEEVVIGMAHRGRLNVLANILGKTYEQIFSEFEGTAKLDQTMGSGDVKYHMGFGSEVETKNGRKVHLKLMPNPSHLEAVDPVVVGFARAKADILYSSEYDKILPILIHGDASVAGQGIVYEVIQMSDLKGYYTGGTIHFVINNQIGFTTDFDDARSSDYCTSLAGAIQAPVFHVNGDDPEAVVKCVEIATRYRQEFNQDIFIDMVCYRRHGHNEGDDPKYTQPHMYKLIDGHPNPREVYTKYLIEHGEADAQELAKGMEKKFWEDLQERLDEVKQNPLPYKYQQPEEWWRSLKKATPEDFNASPVTAVSEEQLKFLFDGLMKWPDDFHPLRKVEKLLQEKVKLFTNERKIDWATGELLAYSSLLTEGKIVRMSGQDVCRGTFSHRHAVLRDENTDQSYNRLNHFNEEQKKFFIYNSLLSEYGVLGFEYGYALANPNALVLWEAQFGDFSNGAQTMIDQFIAGGEQKWNRMNGLVMLLPHGYEGQGPEHSSGRMERYLQMCAQLNMIVTNITTAANFFHALRRQLAWNFRKPLINFSPKAYLRYPGSYSDINEFTEGGFKEVIDDAGITDVSNVKKVLFCSGKLYFELAERKQKDNRNDIALIRLEQVYPLPVKQLNELYKKYNKAVWFWVQEEPLNMGAASFLQMNLKNINYGVISRSASASTASGYAKVHAQEQAQIIDTAFSI</sequence>
<dbReference type="InterPro" id="IPR029061">
    <property type="entry name" value="THDP-binding"/>
</dbReference>
<evidence type="ECO:0000256" key="5">
    <source>
        <dbReference type="ARBA" id="ARBA00023002"/>
    </source>
</evidence>
<dbReference type="GO" id="GO:0005829">
    <property type="term" value="C:cytosol"/>
    <property type="evidence" value="ECO:0007669"/>
    <property type="project" value="TreeGrafter"/>
</dbReference>
<evidence type="ECO:0000256" key="2">
    <source>
        <dbReference type="ARBA" id="ARBA00003906"/>
    </source>
</evidence>
<evidence type="ECO:0000259" key="7">
    <source>
        <dbReference type="SMART" id="SM00861"/>
    </source>
</evidence>
<dbReference type="GO" id="GO:0004591">
    <property type="term" value="F:oxoglutarate dehydrogenase (succinyl-transferring) activity"/>
    <property type="evidence" value="ECO:0007669"/>
    <property type="project" value="UniProtKB-EC"/>
</dbReference>
<dbReference type="GO" id="GO:0030976">
    <property type="term" value="F:thiamine pyrophosphate binding"/>
    <property type="evidence" value="ECO:0007669"/>
    <property type="project" value="InterPro"/>
</dbReference>
<dbReference type="NCBIfam" id="NF006914">
    <property type="entry name" value="PRK09404.1"/>
    <property type="match status" value="1"/>
</dbReference>
<dbReference type="InterPro" id="IPR005475">
    <property type="entry name" value="Transketolase-like_Pyr-bd"/>
</dbReference>
<dbReference type="InterPro" id="IPR032106">
    <property type="entry name" value="2-oxogl_dehyd_N"/>
</dbReference>
<dbReference type="NCBIfam" id="TIGR00239">
    <property type="entry name" value="2oxo_dh_E1"/>
    <property type="match status" value="1"/>
</dbReference>
<dbReference type="InterPro" id="IPR031717">
    <property type="entry name" value="ODO-1/KGD_C"/>
</dbReference>
<dbReference type="Proteomes" id="UP000199031">
    <property type="component" value="Unassembled WGS sequence"/>
</dbReference>
<evidence type="ECO:0000313" key="9">
    <source>
        <dbReference type="Proteomes" id="UP000199031"/>
    </source>
</evidence>
<dbReference type="SMART" id="SM00861">
    <property type="entry name" value="Transket_pyr"/>
    <property type="match status" value="1"/>
</dbReference>
<evidence type="ECO:0000256" key="3">
    <source>
        <dbReference type="ARBA" id="ARBA00006936"/>
    </source>
</evidence>
<gene>
    <name evidence="8" type="ORF">SAMN05444277_10346</name>
</gene>
<dbReference type="Gene3D" id="3.40.50.12470">
    <property type="match status" value="1"/>
</dbReference>
<dbReference type="GO" id="GO:0045252">
    <property type="term" value="C:oxoglutarate dehydrogenase complex"/>
    <property type="evidence" value="ECO:0007669"/>
    <property type="project" value="TreeGrafter"/>
</dbReference>
<feature type="domain" description="Transketolase-like pyrimidine-binding" evidence="7">
    <location>
        <begin position="597"/>
        <end position="790"/>
    </location>
</feature>
<comment type="cofactor">
    <cofactor evidence="1">
        <name>thiamine diphosphate</name>
        <dbReference type="ChEBI" id="CHEBI:58937"/>
    </cofactor>
</comment>
<dbReference type="OrthoDB" id="9759785at2"/>
<dbReference type="InterPro" id="IPR001017">
    <property type="entry name" value="DH_E1"/>
</dbReference>
<dbReference type="Gene3D" id="3.40.50.11610">
    <property type="entry name" value="Multifunctional 2-oxoglutarate metabolism enzyme, C-terminal domain"/>
    <property type="match status" value="1"/>
</dbReference>
<dbReference type="Pfam" id="PF00676">
    <property type="entry name" value="E1_dh"/>
    <property type="match status" value="1"/>
</dbReference>
<dbReference type="Pfam" id="PF16078">
    <property type="entry name" value="2-oxogl_dehyd_N"/>
    <property type="match status" value="1"/>
</dbReference>
<dbReference type="Pfam" id="PF16870">
    <property type="entry name" value="OxoGdeHyase_C"/>
    <property type="match status" value="1"/>
</dbReference>
<proteinExistence type="inferred from homology"/>
<dbReference type="Gene3D" id="1.10.287.1150">
    <property type="entry name" value="TPP helical domain"/>
    <property type="match status" value="1"/>
</dbReference>
<dbReference type="InterPro" id="IPR011603">
    <property type="entry name" value="2oxoglutarate_DH_E1"/>
</dbReference>
<evidence type="ECO:0000256" key="4">
    <source>
        <dbReference type="ARBA" id="ARBA00012280"/>
    </source>
</evidence>
<dbReference type="AlphaFoldDB" id="A0A1I5U3K5"/>
<keyword evidence="6" id="KW-0786">Thiamine pyrophosphate</keyword>
<dbReference type="InterPro" id="IPR042179">
    <property type="entry name" value="KGD_C_sf"/>
</dbReference>
<dbReference type="STRING" id="1465490.SAMN05444277_10346"/>
<comment type="similarity">
    <text evidence="3">Belongs to the alpha-ketoglutarate dehydrogenase family.</text>
</comment>
<dbReference type="EMBL" id="FOXQ01000003">
    <property type="protein sequence ID" value="SFP89872.1"/>
    <property type="molecule type" value="Genomic_DNA"/>
</dbReference>
<organism evidence="8 9">
    <name type="scientific">Parafilimonas terrae</name>
    <dbReference type="NCBI Taxonomy" id="1465490"/>
    <lineage>
        <taxon>Bacteria</taxon>
        <taxon>Pseudomonadati</taxon>
        <taxon>Bacteroidota</taxon>
        <taxon>Chitinophagia</taxon>
        <taxon>Chitinophagales</taxon>
        <taxon>Chitinophagaceae</taxon>
        <taxon>Parafilimonas</taxon>
    </lineage>
</organism>
<protein>
    <recommendedName>
        <fullName evidence="4">oxoglutarate dehydrogenase (succinyl-transferring)</fullName>
        <ecNumber evidence="4">1.2.4.2</ecNumber>
    </recommendedName>
</protein>
<dbReference type="GO" id="GO:0006099">
    <property type="term" value="P:tricarboxylic acid cycle"/>
    <property type="evidence" value="ECO:0007669"/>
    <property type="project" value="TreeGrafter"/>
</dbReference>
<evidence type="ECO:0000256" key="1">
    <source>
        <dbReference type="ARBA" id="ARBA00001964"/>
    </source>
</evidence>
<reference evidence="8 9" key="1">
    <citation type="submission" date="2016-10" db="EMBL/GenBank/DDBJ databases">
        <authorList>
            <person name="de Groot N.N."/>
        </authorList>
    </citation>
    <scope>NUCLEOTIDE SEQUENCE [LARGE SCALE GENOMIC DNA]</scope>
    <source>
        <strain evidence="8 9">DSM 28286</strain>
    </source>
</reference>
<dbReference type="CDD" id="cd02016">
    <property type="entry name" value="TPP_E1_OGDC_like"/>
    <property type="match status" value="1"/>
</dbReference>
<dbReference type="Pfam" id="PF02779">
    <property type="entry name" value="Transket_pyr"/>
    <property type="match status" value="1"/>
</dbReference>